<gene>
    <name evidence="1" type="ORF">NUW58_g2397</name>
</gene>
<dbReference type="EMBL" id="JAPDGR010000308">
    <property type="protein sequence ID" value="KAJ2991783.1"/>
    <property type="molecule type" value="Genomic_DNA"/>
</dbReference>
<comment type="caution">
    <text evidence="1">The sequence shown here is derived from an EMBL/GenBank/DDBJ whole genome shotgun (WGS) entry which is preliminary data.</text>
</comment>
<name>A0ACC1PGZ4_9PEZI</name>
<evidence type="ECO:0000313" key="2">
    <source>
        <dbReference type="Proteomes" id="UP001143856"/>
    </source>
</evidence>
<evidence type="ECO:0000313" key="1">
    <source>
        <dbReference type="EMBL" id="KAJ2991783.1"/>
    </source>
</evidence>
<proteinExistence type="predicted"/>
<organism evidence="1 2">
    <name type="scientific">Xylaria curta</name>
    <dbReference type="NCBI Taxonomy" id="42375"/>
    <lineage>
        <taxon>Eukaryota</taxon>
        <taxon>Fungi</taxon>
        <taxon>Dikarya</taxon>
        <taxon>Ascomycota</taxon>
        <taxon>Pezizomycotina</taxon>
        <taxon>Sordariomycetes</taxon>
        <taxon>Xylariomycetidae</taxon>
        <taxon>Xylariales</taxon>
        <taxon>Xylariaceae</taxon>
        <taxon>Xylaria</taxon>
    </lineage>
</organism>
<keyword evidence="2" id="KW-1185">Reference proteome</keyword>
<reference evidence="1" key="1">
    <citation type="submission" date="2022-10" db="EMBL/GenBank/DDBJ databases">
        <title>Genome Sequence of Xylaria curta.</title>
        <authorList>
            <person name="Buettner E."/>
        </authorList>
    </citation>
    <scope>NUCLEOTIDE SEQUENCE</scope>
    <source>
        <strain evidence="1">Babe10</strain>
    </source>
</reference>
<accession>A0ACC1PGZ4</accession>
<protein>
    <submittedName>
        <fullName evidence="1">Uncharacterized protein</fullName>
    </submittedName>
</protein>
<sequence>MENPSSVRPRPRPWPFDDSNSGGLFDHPKHSEHATTGNTLHSNTSAQAAEDGDYRLADPSSAMTLDPSTPSDRVCSSWLHTVERLRHTSVHGYPEAHPSFPVEHFASPVDPNVSLEAFSADILSASSYENHDGWYTAPSDSSLGSAESLASSASMHMRRRRRRKQPFRSLQRSKPAQRRYQCTFCTDAFKTKHDWQRHESTLHLSLEKWHPECCARLGAFAMDSDGTIYCVFCELPHPTADHANLHNYSSCMEKPASERVFLRKDHLLQHLRHVHNGCKFNKRMENWVSSIDAVNSRCGFCDVQMTTWTERENHLAHHFKTGADMKDWKGDRGFDDEIESMNHSQLLEQNIASVRGVCDSPVQQGHETADTCANSGHEQSPHSYRYVERLLLAYVSEEIRQGRVPSDCQLRRKTGEIIFGPDHDGWEQTWADNEQWLEQFRKTAGLISLPLSGGKNAFVGSSTL</sequence>
<dbReference type="Proteomes" id="UP001143856">
    <property type="component" value="Unassembled WGS sequence"/>
</dbReference>